<dbReference type="Proteomes" id="UP000218272">
    <property type="component" value="Chromosome SCLO_1"/>
</dbReference>
<feature type="domain" description="Ferritin/DPS" evidence="4">
    <location>
        <begin position="64"/>
        <end position="201"/>
    </location>
</feature>
<dbReference type="InterPro" id="IPR002177">
    <property type="entry name" value="DPS_DNA-bd"/>
</dbReference>
<accession>A0A1E1EYQ2</accession>
<dbReference type="PROSITE" id="PS00818">
    <property type="entry name" value="DPS_1"/>
    <property type="match status" value="1"/>
</dbReference>
<keyword evidence="6" id="KW-1185">Reference proteome</keyword>
<evidence type="ECO:0000256" key="1">
    <source>
        <dbReference type="ARBA" id="ARBA00009497"/>
    </source>
</evidence>
<feature type="compositionally biased region" description="Low complexity" evidence="3">
    <location>
        <begin position="7"/>
        <end position="23"/>
    </location>
</feature>
<dbReference type="InterPro" id="IPR012347">
    <property type="entry name" value="Ferritin-like"/>
</dbReference>
<dbReference type="AlphaFoldDB" id="A0A1E1EYQ2"/>
<dbReference type="KEGG" id="sclo:SCLO_1003490"/>
<protein>
    <submittedName>
        <fullName evidence="5">DNA starvation/stationary phase protection protein</fullName>
    </submittedName>
</protein>
<dbReference type="PRINTS" id="PR01346">
    <property type="entry name" value="HELNAPAPROT"/>
</dbReference>
<proteinExistence type="inferred from homology"/>
<feature type="compositionally biased region" description="Polar residues" evidence="3">
    <location>
        <begin position="41"/>
        <end position="50"/>
    </location>
</feature>
<dbReference type="PANTHER" id="PTHR42932:SF3">
    <property type="entry name" value="DNA PROTECTION DURING STARVATION PROTEIN"/>
    <property type="match status" value="1"/>
</dbReference>
<dbReference type="EMBL" id="AP017655">
    <property type="protein sequence ID" value="BAV63389.1"/>
    <property type="molecule type" value="Genomic_DNA"/>
</dbReference>
<evidence type="ECO:0000256" key="2">
    <source>
        <dbReference type="RuleBase" id="RU003875"/>
    </source>
</evidence>
<organism evidence="5 6">
    <name type="scientific">Sphingobium cloacae</name>
    <dbReference type="NCBI Taxonomy" id="120107"/>
    <lineage>
        <taxon>Bacteria</taxon>
        <taxon>Pseudomonadati</taxon>
        <taxon>Pseudomonadota</taxon>
        <taxon>Alphaproteobacteria</taxon>
        <taxon>Sphingomonadales</taxon>
        <taxon>Sphingomonadaceae</taxon>
        <taxon>Sphingobium</taxon>
    </lineage>
</organism>
<evidence type="ECO:0000256" key="3">
    <source>
        <dbReference type="SAM" id="MobiDB-lite"/>
    </source>
</evidence>
<dbReference type="InterPro" id="IPR008331">
    <property type="entry name" value="Ferritin_DPS_dom"/>
</dbReference>
<reference evidence="5 6" key="1">
    <citation type="submission" date="2016-10" db="EMBL/GenBank/DDBJ databases">
        <title>Complete Genome Sequence of the Nonylphenol-Degrading Bacterium Sphingobium cloacae JCM 10874T.</title>
        <authorList>
            <person name="Ootsuka M."/>
            <person name="Nishizawa T."/>
            <person name="Ohta H."/>
        </authorList>
    </citation>
    <scope>NUCLEOTIDE SEQUENCE [LARGE SCALE GENOMIC DNA]</scope>
    <source>
        <strain evidence="5 6">JCM 10874</strain>
    </source>
</reference>
<dbReference type="GO" id="GO:0016722">
    <property type="term" value="F:oxidoreductase activity, acting on metal ions"/>
    <property type="evidence" value="ECO:0007669"/>
    <property type="project" value="InterPro"/>
</dbReference>
<feature type="region of interest" description="Disordered" evidence="3">
    <location>
        <begin position="31"/>
        <end position="50"/>
    </location>
</feature>
<name>A0A1E1EYQ2_9SPHN</name>
<dbReference type="InterPro" id="IPR009078">
    <property type="entry name" value="Ferritin-like_SF"/>
</dbReference>
<gene>
    <name evidence="5" type="ORF">SCLO_1003490</name>
</gene>
<dbReference type="GO" id="GO:0008199">
    <property type="term" value="F:ferric iron binding"/>
    <property type="evidence" value="ECO:0007669"/>
    <property type="project" value="InterPro"/>
</dbReference>
<evidence type="ECO:0000313" key="6">
    <source>
        <dbReference type="Proteomes" id="UP000218272"/>
    </source>
</evidence>
<dbReference type="SUPFAM" id="SSF47240">
    <property type="entry name" value="Ferritin-like"/>
    <property type="match status" value="1"/>
</dbReference>
<dbReference type="Pfam" id="PF00210">
    <property type="entry name" value="Ferritin"/>
    <property type="match status" value="1"/>
</dbReference>
<feature type="region of interest" description="Disordered" evidence="3">
    <location>
        <begin position="1"/>
        <end position="26"/>
    </location>
</feature>
<dbReference type="InterPro" id="IPR023188">
    <property type="entry name" value="DPS_DNA-bd_CS"/>
</dbReference>
<evidence type="ECO:0000259" key="4">
    <source>
        <dbReference type="Pfam" id="PF00210"/>
    </source>
</evidence>
<dbReference type="CDD" id="cd01043">
    <property type="entry name" value="DPS"/>
    <property type="match status" value="1"/>
</dbReference>
<evidence type="ECO:0000313" key="5">
    <source>
        <dbReference type="EMBL" id="BAV63389.1"/>
    </source>
</evidence>
<dbReference type="Gene3D" id="1.20.1260.10">
    <property type="match status" value="1"/>
</dbReference>
<comment type="similarity">
    <text evidence="1 2">Belongs to the Dps family.</text>
</comment>
<dbReference type="PANTHER" id="PTHR42932">
    <property type="entry name" value="GENERAL STRESS PROTEIN 20U"/>
    <property type="match status" value="1"/>
</dbReference>
<sequence>MVKAPQASTTTKARAAKAPAKPKAPVKAKAAMRAKPASATQKVTSDGGTLHTSVDSAAREKVAEALTKAVADSYTLYAKTLGVHWNVVGPAFFGLHKLTDAQYNELHQAADAIAERIRALGKLAPTGNETFRALTVIENEAPHRPTNEMIAELARDNETVARRMSEFAELADKAGDLFSHDMLVARIGVHEENAWMLRSSLAQ</sequence>
<dbReference type="RefSeq" id="WP_231923319.1">
    <property type="nucleotide sequence ID" value="NZ_AP017655.1"/>
</dbReference>